<protein>
    <recommendedName>
        <fullName evidence="8">HECT domain-containing protein</fullName>
    </recommendedName>
</protein>
<sequence length="842" mass="95837">MEARKRNSDLSSKRLARIRCLKECVECLRTCTELPKSLAYVPQSTEYRTTKASVVSAYAEADSRSRKVLDVACLVDHRLLVSAEEFCNGEGQWARLLKAYLPNKPSTEVIPSEECWLNIYRSQTGPEDVVIFSEVQPAKNTEFSHGISKPEISTWKEVVEANYSVGIRCQQGVIKPSDEAVVDRMRSVPTNWTLDHDEELAQFLASHTCTDNDNLGSIKNYVESISVSTFSVKEGPDNLTDGSSDTYWESDGNQGLHWVRLKMKKGTTIKKLVVTIDGNDDNYMPSRILVFGGQLENLVKLNTVSIDQSLCGLTDVTILEDQMVHHPWLEIRIKECKDDGIDTRIHGLKIKSSKEMDLGLNSDLFKSEKLLVRYPKIEGFPSLSLYSRGLLLLRFISLLDSVLSFIIPSWEFSVQSFASLEVVRQFLPLSKKRIPLIETFLRESETGRTSGMPKLYINRRAAADHKIDPSLDPDYKNSIFHQIYEGLKPRDKFEKVLDYRWPSRHDQWWECKFIAEGIVDQGGGFRDSLSDIAEELCPSDNSSNVPLPLFIRSPNQKNMDANVNRDVYIPNPSCQEFHHYEWIGKLMGACLRGKENLVLSLPSFVWKKLGGEHVKWERDFVTVDEAEVKVIENMVSMDEDNFSAFFGEERTWTTVLSDGTCVSLKPNGTEENVAYADRQEYCSAVQVTRMAESEAQISAISRGLLQVVPQAVLDLLTWQELERRICGDPEISLENLRRATHYEDLEEEDDRVKHFWGALGNFSNEDRSRLLRFITGRRRLPAPLFICPEKGRDCVDTLPESSTCANTLYLPNYSSPEKAEEKLRYAAYNCIAIDTDISPWDE</sequence>
<dbReference type="Proteomes" id="UP000014760">
    <property type="component" value="Unassembled WGS sequence"/>
</dbReference>
<dbReference type="STRING" id="283909.R7UEF7"/>
<dbReference type="GO" id="GO:0004842">
    <property type="term" value="F:ubiquitin-protein transferase activity"/>
    <property type="evidence" value="ECO:0007669"/>
    <property type="project" value="InterPro"/>
</dbReference>
<dbReference type="PANTHER" id="PTHR46654:SF1">
    <property type="entry name" value="E3 UBIQUITIN-PROTEIN LIGASE HECTD3"/>
    <property type="match status" value="1"/>
</dbReference>
<dbReference type="SMART" id="SM00119">
    <property type="entry name" value="HECTc"/>
    <property type="match status" value="1"/>
</dbReference>
<evidence type="ECO:0008006" key="8">
    <source>
        <dbReference type="Google" id="ProtNLM"/>
    </source>
</evidence>
<reference evidence="5 7" key="2">
    <citation type="journal article" date="2013" name="Nature">
        <title>Insights into bilaterian evolution from three spiralian genomes.</title>
        <authorList>
            <person name="Simakov O."/>
            <person name="Marletaz F."/>
            <person name="Cho S.J."/>
            <person name="Edsinger-Gonzales E."/>
            <person name="Havlak P."/>
            <person name="Hellsten U."/>
            <person name="Kuo D.H."/>
            <person name="Larsson T."/>
            <person name="Lv J."/>
            <person name="Arendt D."/>
            <person name="Savage R."/>
            <person name="Osoegawa K."/>
            <person name="de Jong P."/>
            <person name="Grimwood J."/>
            <person name="Chapman J.A."/>
            <person name="Shapiro H."/>
            <person name="Aerts A."/>
            <person name="Otillar R.P."/>
            <person name="Terry A.Y."/>
            <person name="Boore J.L."/>
            <person name="Grigoriev I.V."/>
            <person name="Lindberg D.R."/>
            <person name="Seaver E.C."/>
            <person name="Weisblat D.A."/>
            <person name="Putnam N.H."/>
            <person name="Rokhsar D.S."/>
        </authorList>
    </citation>
    <scope>NUCLEOTIDE SEQUENCE</scope>
    <source>
        <strain evidence="5 7">I ESC-2004</strain>
    </source>
</reference>
<dbReference type="EMBL" id="AMQN01008017">
    <property type="status" value="NOT_ANNOTATED_CDS"/>
    <property type="molecule type" value="Genomic_DNA"/>
</dbReference>
<dbReference type="EnsemblMetazoa" id="CapteT168000">
    <property type="protein sequence ID" value="CapteP168000"/>
    <property type="gene ID" value="CapteG168000"/>
</dbReference>
<name>R7UEF7_CAPTE</name>
<dbReference type="AlphaFoldDB" id="R7UEF7"/>
<dbReference type="InterPro" id="IPR000569">
    <property type="entry name" value="HECT_dom"/>
</dbReference>
<evidence type="ECO:0000313" key="5">
    <source>
        <dbReference type="EMBL" id="ELU04919.1"/>
    </source>
</evidence>
<dbReference type="HOGENOM" id="CLU_002173_11_0_1"/>
<dbReference type="OMA" id="LMCKHAD"/>
<feature type="active site" description="Glycyl thioester intermediate" evidence="2">
    <location>
        <position position="804"/>
    </location>
</feature>
<reference evidence="7" key="1">
    <citation type="submission" date="2012-12" db="EMBL/GenBank/DDBJ databases">
        <authorList>
            <person name="Hellsten U."/>
            <person name="Grimwood J."/>
            <person name="Chapman J.A."/>
            <person name="Shapiro H."/>
            <person name="Aerts A."/>
            <person name="Otillar R.P."/>
            <person name="Terry A.Y."/>
            <person name="Boore J.L."/>
            <person name="Simakov O."/>
            <person name="Marletaz F."/>
            <person name="Cho S.-J."/>
            <person name="Edsinger-Gonzales E."/>
            <person name="Havlak P."/>
            <person name="Kuo D.-H."/>
            <person name="Larsson T."/>
            <person name="Lv J."/>
            <person name="Arendt D."/>
            <person name="Savage R."/>
            <person name="Osoegawa K."/>
            <person name="de Jong P."/>
            <person name="Lindberg D.R."/>
            <person name="Seaver E.C."/>
            <person name="Weisblat D.A."/>
            <person name="Putnam N.H."/>
            <person name="Grigoriev I.V."/>
            <person name="Rokhsar D.S."/>
        </authorList>
    </citation>
    <scope>NUCLEOTIDE SEQUENCE</scope>
    <source>
        <strain evidence="7">I ESC-2004</strain>
    </source>
</reference>
<dbReference type="Pfam" id="PF03256">
    <property type="entry name" value="ANAPC10"/>
    <property type="match status" value="1"/>
</dbReference>
<dbReference type="SMART" id="SM01337">
    <property type="entry name" value="APC10"/>
    <property type="match status" value="1"/>
</dbReference>
<dbReference type="SUPFAM" id="SSF49785">
    <property type="entry name" value="Galactose-binding domain-like"/>
    <property type="match status" value="1"/>
</dbReference>
<dbReference type="SUPFAM" id="SSF56204">
    <property type="entry name" value="Hect, E3 ligase catalytic domain"/>
    <property type="match status" value="1"/>
</dbReference>
<dbReference type="OrthoDB" id="8068875at2759"/>
<dbReference type="PROSITE" id="PS51284">
    <property type="entry name" value="DOC"/>
    <property type="match status" value="1"/>
</dbReference>
<feature type="domain" description="DOC" evidence="4">
    <location>
        <begin position="197"/>
        <end position="377"/>
    </location>
</feature>
<evidence type="ECO:0000259" key="3">
    <source>
        <dbReference type="PROSITE" id="PS50237"/>
    </source>
</evidence>
<dbReference type="InterPro" id="IPR042469">
    <property type="entry name" value="HECTD3"/>
</dbReference>
<gene>
    <name evidence="5" type="ORF">CAPTEDRAFT_168000</name>
</gene>
<dbReference type="InterPro" id="IPR008979">
    <property type="entry name" value="Galactose-bd-like_sf"/>
</dbReference>
<keyword evidence="1 2" id="KW-0833">Ubl conjugation pathway</keyword>
<dbReference type="PROSITE" id="PS50237">
    <property type="entry name" value="HECT"/>
    <property type="match status" value="1"/>
</dbReference>
<dbReference type="Gene3D" id="2.60.120.260">
    <property type="entry name" value="Galactose-binding domain-like"/>
    <property type="match status" value="1"/>
</dbReference>
<evidence type="ECO:0000256" key="1">
    <source>
        <dbReference type="ARBA" id="ARBA00022786"/>
    </source>
</evidence>
<dbReference type="Gene3D" id="3.90.1750.10">
    <property type="entry name" value="Hect, E3 ligase catalytic domains"/>
    <property type="match status" value="1"/>
</dbReference>
<evidence type="ECO:0000313" key="7">
    <source>
        <dbReference type="Proteomes" id="UP000014760"/>
    </source>
</evidence>
<reference evidence="6" key="3">
    <citation type="submission" date="2015-06" db="UniProtKB">
        <authorList>
            <consortium name="EnsemblMetazoa"/>
        </authorList>
    </citation>
    <scope>IDENTIFICATION</scope>
</reference>
<evidence type="ECO:0000256" key="2">
    <source>
        <dbReference type="PROSITE-ProRule" id="PRU00104"/>
    </source>
</evidence>
<keyword evidence="7" id="KW-1185">Reference proteome</keyword>
<dbReference type="InterPro" id="IPR004939">
    <property type="entry name" value="APC_su10/DOC_dom"/>
</dbReference>
<dbReference type="PANTHER" id="PTHR46654">
    <property type="entry name" value="E3 UBIQUITIN-PROTEIN LIGASE HECTD3"/>
    <property type="match status" value="1"/>
</dbReference>
<dbReference type="Gene3D" id="3.30.2160.10">
    <property type="entry name" value="Hect, E3 ligase catalytic domain"/>
    <property type="match status" value="1"/>
</dbReference>
<dbReference type="Pfam" id="PF00632">
    <property type="entry name" value="HECT"/>
    <property type="match status" value="1"/>
</dbReference>
<accession>R7UEF7</accession>
<evidence type="ECO:0000259" key="4">
    <source>
        <dbReference type="PROSITE" id="PS51284"/>
    </source>
</evidence>
<dbReference type="EMBL" id="AMQN01008016">
    <property type="status" value="NOT_ANNOTATED_CDS"/>
    <property type="molecule type" value="Genomic_DNA"/>
</dbReference>
<dbReference type="Gene3D" id="3.30.2410.10">
    <property type="entry name" value="Hect, E3 ligase catalytic domain"/>
    <property type="match status" value="1"/>
</dbReference>
<evidence type="ECO:0000313" key="6">
    <source>
        <dbReference type="EnsemblMetazoa" id="CapteP168000"/>
    </source>
</evidence>
<organism evidence="5">
    <name type="scientific">Capitella teleta</name>
    <name type="common">Polychaete worm</name>
    <dbReference type="NCBI Taxonomy" id="283909"/>
    <lineage>
        <taxon>Eukaryota</taxon>
        <taxon>Metazoa</taxon>
        <taxon>Spiralia</taxon>
        <taxon>Lophotrochozoa</taxon>
        <taxon>Annelida</taxon>
        <taxon>Polychaeta</taxon>
        <taxon>Sedentaria</taxon>
        <taxon>Scolecida</taxon>
        <taxon>Capitellidae</taxon>
        <taxon>Capitella</taxon>
    </lineage>
</organism>
<dbReference type="InterPro" id="IPR035983">
    <property type="entry name" value="Hect_E3_ubiquitin_ligase"/>
</dbReference>
<feature type="domain" description="HECT" evidence="3">
    <location>
        <begin position="512"/>
        <end position="838"/>
    </location>
</feature>
<dbReference type="EMBL" id="KB301969">
    <property type="protein sequence ID" value="ELU04919.1"/>
    <property type="molecule type" value="Genomic_DNA"/>
</dbReference>
<proteinExistence type="predicted"/>